<keyword evidence="20" id="KW-1185">Reference proteome</keyword>
<evidence type="ECO:0000256" key="10">
    <source>
        <dbReference type="ARBA" id="ARBA00023077"/>
    </source>
</evidence>
<comment type="similarity">
    <text evidence="2 14 15">Belongs to the TonB-dependent receptor family.</text>
</comment>
<comment type="caution">
    <text evidence="19">The sequence shown here is derived from an EMBL/GenBank/DDBJ whole genome shotgun (WGS) entry which is preliminary data.</text>
</comment>
<evidence type="ECO:0000256" key="16">
    <source>
        <dbReference type="SAM" id="SignalP"/>
    </source>
</evidence>
<evidence type="ECO:0000256" key="7">
    <source>
        <dbReference type="ARBA" id="ARBA00022729"/>
    </source>
</evidence>
<dbReference type="Proteomes" id="UP000238605">
    <property type="component" value="Unassembled WGS sequence"/>
</dbReference>
<evidence type="ECO:0000256" key="4">
    <source>
        <dbReference type="ARBA" id="ARBA00022452"/>
    </source>
</evidence>
<keyword evidence="13 14" id="KW-0998">Cell outer membrane</keyword>
<evidence type="ECO:0000313" key="20">
    <source>
        <dbReference type="Proteomes" id="UP000238605"/>
    </source>
</evidence>
<dbReference type="Gene3D" id="2.40.170.20">
    <property type="entry name" value="TonB-dependent receptor, beta-barrel domain"/>
    <property type="match status" value="1"/>
</dbReference>
<evidence type="ECO:0000256" key="14">
    <source>
        <dbReference type="PROSITE-ProRule" id="PRU01360"/>
    </source>
</evidence>
<dbReference type="InterPro" id="IPR039426">
    <property type="entry name" value="TonB-dep_rcpt-like"/>
</dbReference>
<dbReference type="PANTHER" id="PTHR32552">
    <property type="entry name" value="FERRICHROME IRON RECEPTOR-RELATED"/>
    <property type="match status" value="1"/>
</dbReference>
<keyword evidence="9" id="KW-0406">Ion transport</keyword>
<dbReference type="GO" id="GO:0009279">
    <property type="term" value="C:cell outer membrane"/>
    <property type="evidence" value="ECO:0007669"/>
    <property type="project" value="UniProtKB-SubCell"/>
</dbReference>
<dbReference type="AlphaFoldDB" id="A0A2S5SWB0"/>
<dbReference type="GO" id="GO:0015344">
    <property type="term" value="F:siderophore uptake transmembrane transporter activity"/>
    <property type="evidence" value="ECO:0007669"/>
    <property type="project" value="TreeGrafter"/>
</dbReference>
<evidence type="ECO:0000256" key="11">
    <source>
        <dbReference type="ARBA" id="ARBA00023136"/>
    </source>
</evidence>
<evidence type="ECO:0000256" key="2">
    <source>
        <dbReference type="ARBA" id="ARBA00009810"/>
    </source>
</evidence>
<accession>A0A2S5SWB0</accession>
<evidence type="ECO:0000256" key="1">
    <source>
        <dbReference type="ARBA" id="ARBA00004571"/>
    </source>
</evidence>
<dbReference type="PROSITE" id="PS52016">
    <property type="entry name" value="TONB_DEPENDENT_REC_3"/>
    <property type="match status" value="1"/>
</dbReference>
<evidence type="ECO:0000256" key="9">
    <source>
        <dbReference type="ARBA" id="ARBA00023065"/>
    </source>
</evidence>
<dbReference type="PANTHER" id="PTHR32552:SF89">
    <property type="entry name" value="CATECHOLATE SIDEROPHORE RECEPTOR FIU"/>
    <property type="match status" value="1"/>
</dbReference>
<keyword evidence="11 14" id="KW-0472">Membrane</keyword>
<reference evidence="19 20" key="1">
    <citation type="submission" date="2018-02" db="EMBL/GenBank/DDBJ databases">
        <title>Reclassifiation of [Polyangium] brachysporum DSM 7029 as Guopingzhaonella breviflexa gen. nov., sp. nov., a member of the family Comamonadaceae.</title>
        <authorList>
            <person name="Tang B."/>
        </authorList>
    </citation>
    <scope>NUCLEOTIDE SEQUENCE [LARGE SCALE GENOMIC DNA]</scope>
    <source>
        <strain evidence="19 20">BCRC 80649</strain>
    </source>
</reference>
<keyword evidence="8" id="KW-0408">Iron</keyword>
<evidence type="ECO:0000256" key="6">
    <source>
        <dbReference type="ARBA" id="ARBA00022692"/>
    </source>
</evidence>
<evidence type="ECO:0000259" key="17">
    <source>
        <dbReference type="Pfam" id="PF00593"/>
    </source>
</evidence>
<dbReference type="InterPro" id="IPR012910">
    <property type="entry name" value="Plug_dom"/>
</dbReference>
<sequence>MRAGLLSLAVLALPAWGQGGAPSTPSAPALEAVVITGSRDATPRQALPAAIDTVPAEAIVQDQLRVNISDALVRVPGLVANNRQNYAQDLQVSIRGFGARASFGVRGVRLLQDGIPLTTPDGQGQTGLFDLDGAQRIEVLRGPLAVLYGNSSGGVVQLFSDLDPGDPHFGGGLWLGEDGSWRSHLQARSDLAEGRGVVAANVARFETQGYREHSDTRRDGLNLRARAVLGERSTLTLLVNHQNQPQTQDPLGLTEAQLRDNRRQAGTNAVAFDTRKTVRHSQAGAAVSTDLDDGQTLRLSVYGGTRTVRQYLAFPGSGVTASGGVVDLDRTFGGAGLEWQARAGDWLWIAGLDHDRSQERRQGFVNDNGTAGDLRRDEDNTARNTDARLQARWTLQPGWTLVGGLRHSRVAFDIDDAYITADNPDDSGARRFRSTSGMLGLNVEWRPGWAGHVSVGRGFETPTLAEVAYRPDAQPGANLALDAARHTTWEAGLKAALAAGHSASLTVFDTLVRDEIVIFNNVGGRSTFTNAGRTSRRGIEAAWQARWSPQWDSSVAITWLRARFEDFTTGTSDYSGQRLPGVPERTAFAALTWRPAPAWRMTAQWRGVSRVWANDANTASAPGYGVVNLSLGHEKRLGPWRLDAFARVDNVGDTHHVGSVIVNANNAQFYEPAPGRRASIGLSLRRDWP</sequence>
<dbReference type="Pfam" id="PF07715">
    <property type="entry name" value="Plug"/>
    <property type="match status" value="1"/>
</dbReference>
<gene>
    <name evidence="19" type="ORF">C1704_05450</name>
</gene>
<dbReference type="CDD" id="cd01347">
    <property type="entry name" value="ligand_gated_channel"/>
    <property type="match status" value="1"/>
</dbReference>
<evidence type="ECO:0000256" key="12">
    <source>
        <dbReference type="ARBA" id="ARBA00023170"/>
    </source>
</evidence>
<keyword evidence="10 15" id="KW-0798">TonB box</keyword>
<keyword evidence="12 19" id="KW-0675">Receptor</keyword>
<feature type="chain" id="PRO_5015647247" evidence="16">
    <location>
        <begin position="18"/>
        <end position="689"/>
    </location>
</feature>
<evidence type="ECO:0000256" key="13">
    <source>
        <dbReference type="ARBA" id="ARBA00023237"/>
    </source>
</evidence>
<dbReference type="RefSeq" id="WP_104301735.1">
    <property type="nucleotide sequence ID" value="NZ_PSNX01000004.1"/>
</dbReference>
<dbReference type="OrthoDB" id="9760620at2"/>
<evidence type="ECO:0000259" key="18">
    <source>
        <dbReference type="Pfam" id="PF07715"/>
    </source>
</evidence>
<keyword evidence="4 14" id="KW-1134">Transmembrane beta strand</keyword>
<feature type="signal peptide" evidence="16">
    <location>
        <begin position="1"/>
        <end position="17"/>
    </location>
</feature>
<evidence type="ECO:0000256" key="15">
    <source>
        <dbReference type="RuleBase" id="RU003357"/>
    </source>
</evidence>
<keyword evidence="6 14" id="KW-0812">Transmembrane</keyword>
<keyword evidence="5" id="KW-0410">Iron transport</keyword>
<dbReference type="EMBL" id="PSNX01000004">
    <property type="protein sequence ID" value="PPE66908.1"/>
    <property type="molecule type" value="Genomic_DNA"/>
</dbReference>
<evidence type="ECO:0000313" key="19">
    <source>
        <dbReference type="EMBL" id="PPE66908.1"/>
    </source>
</evidence>
<evidence type="ECO:0000256" key="3">
    <source>
        <dbReference type="ARBA" id="ARBA00022448"/>
    </source>
</evidence>
<protein>
    <submittedName>
        <fullName evidence="19">TonB-dependent siderophore receptor</fullName>
    </submittedName>
</protein>
<dbReference type="SUPFAM" id="SSF56935">
    <property type="entry name" value="Porins"/>
    <property type="match status" value="1"/>
</dbReference>
<evidence type="ECO:0000256" key="5">
    <source>
        <dbReference type="ARBA" id="ARBA00022496"/>
    </source>
</evidence>
<proteinExistence type="inferred from homology"/>
<feature type="domain" description="TonB-dependent receptor plug" evidence="18">
    <location>
        <begin position="45"/>
        <end position="155"/>
    </location>
</feature>
<dbReference type="Gene3D" id="2.170.130.10">
    <property type="entry name" value="TonB-dependent receptor, plug domain"/>
    <property type="match status" value="1"/>
</dbReference>
<evidence type="ECO:0000256" key="8">
    <source>
        <dbReference type="ARBA" id="ARBA00023004"/>
    </source>
</evidence>
<name>A0A2S5SWB0_9BURK</name>
<dbReference type="InterPro" id="IPR036942">
    <property type="entry name" value="Beta-barrel_TonB_sf"/>
</dbReference>
<dbReference type="InterPro" id="IPR037066">
    <property type="entry name" value="Plug_dom_sf"/>
</dbReference>
<keyword evidence="3 14" id="KW-0813">Transport</keyword>
<comment type="subcellular location">
    <subcellularLocation>
        <location evidence="1 14">Cell outer membrane</location>
        <topology evidence="1 14">Multi-pass membrane protein</topology>
    </subcellularLocation>
</comment>
<keyword evidence="7 16" id="KW-0732">Signal</keyword>
<dbReference type="Pfam" id="PF00593">
    <property type="entry name" value="TonB_dep_Rec_b-barrel"/>
    <property type="match status" value="1"/>
</dbReference>
<dbReference type="InterPro" id="IPR000531">
    <property type="entry name" value="Beta-barrel_TonB"/>
</dbReference>
<feature type="domain" description="TonB-dependent receptor-like beta-barrel" evidence="17">
    <location>
        <begin position="232"/>
        <end position="651"/>
    </location>
</feature>
<organism evidence="19 20">
    <name type="scientific">Caldimonas caldifontis</name>
    <dbReference type="NCBI Taxonomy" id="1452508"/>
    <lineage>
        <taxon>Bacteria</taxon>
        <taxon>Pseudomonadati</taxon>
        <taxon>Pseudomonadota</taxon>
        <taxon>Betaproteobacteria</taxon>
        <taxon>Burkholderiales</taxon>
        <taxon>Sphaerotilaceae</taxon>
        <taxon>Caldimonas</taxon>
    </lineage>
</organism>